<sequence>MSKQCFVGMYMESPCTWTSNNSLGGTANRHIDRFKKTKVSSIKFEHSITLVDILEEIINDRSISLGLKQFVAYQNITVHLTCMDLQKGN</sequence>
<proteinExistence type="predicted"/>
<accession>A0A0A9FWH3</accession>
<dbReference type="AlphaFoldDB" id="A0A0A9FWH3"/>
<organism evidence="1">
    <name type="scientific">Arundo donax</name>
    <name type="common">Giant reed</name>
    <name type="synonym">Donax arundinaceus</name>
    <dbReference type="NCBI Taxonomy" id="35708"/>
    <lineage>
        <taxon>Eukaryota</taxon>
        <taxon>Viridiplantae</taxon>
        <taxon>Streptophyta</taxon>
        <taxon>Embryophyta</taxon>
        <taxon>Tracheophyta</taxon>
        <taxon>Spermatophyta</taxon>
        <taxon>Magnoliopsida</taxon>
        <taxon>Liliopsida</taxon>
        <taxon>Poales</taxon>
        <taxon>Poaceae</taxon>
        <taxon>PACMAD clade</taxon>
        <taxon>Arundinoideae</taxon>
        <taxon>Arundineae</taxon>
        <taxon>Arundo</taxon>
    </lineage>
</organism>
<reference evidence="1" key="2">
    <citation type="journal article" date="2015" name="Data Brief">
        <title>Shoot transcriptome of the giant reed, Arundo donax.</title>
        <authorList>
            <person name="Barrero R.A."/>
            <person name="Guerrero F.D."/>
            <person name="Moolhuijzen P."/>
            <person name="Goolsby J.A."/>
            <person name="Tidwell J."/>
            <person name="Bellgard S.E."/>
            <person name="Bellgard M.I."/>
        </authorList>
    </citation>
    <scope>NUCLEOTIDE SEQUENCE</scope>
    <source>
        <tissue evidence="1">Shoot tissue taken approximately 20 cm above the soil surface</tissue>
    </source>
</reference>
<reference evidence="1" key="1">
    <citation type="submission" date="2014-09" db="EMBL/GenBank/DDBJ databases">
        <authorList>
            <person name="Magalhaes I.L.F."/>
            <person name="Oliveira U."/>
            <person name="Santos F.R."/>
            <person name="Vidigal T.H.D.A."/>
            <person name="Brescovit A.D."/>
            <person name="Santos A.J."/>
        </authorList>
    </citation>
    <scope>NUCLEOTIDE SEQUENCE</scope>
    <source>
        <tissue evidence="1">Shoot tissue taken approximately 20 cm above the soil surface</tissue>
    </source>
</reference>
<protein>
    <submittedName>
        <fullName evidence="1">Uncharacterized protein</fullName>
    </submittedName>
</protein>
<dbReference type="EMBL" id="GBRH01180706">
    <property type="protein sequence ID" value="JAE17190.1"/>
    <property type="molecule type" value="Transcribed_RNA"/>
</dbReference>
<name>A0A0A9FWH3_ARUDO</name>
<evidence type="ECO:0000313" key="1">
    <source>
        <dbReference type="EMBL" id="JAE17190.1"/>
    </source>
</evidence>